<evidence type="ECO:0000313" key="2">
    <source>
        <dbReference type="EMBL" id="GIG40051.1"/>
    </source>
</evidence>
<dbReference type="EMBL" id="BONP01000009">
    <property type="protein sequence ID" value="GIG40051.1"/>
    <property type="molecule type" value="Genomic_DNA"/>
</dbReference>
<dbReference type="RefSeq" id="WP_203673471.1">
    <property type="nucleotide sequence ID" value="NZ_BONP01000009.1"/>
</dbReference>
<evidence type="ECO:0000259" key="1">
    <source>
        <dbReference type="Pfam" id="PF01636"/>
    </source>
</evidence>
<dbReference type="SUPFAM" id="SSF56112">
    <property type="entry name" value="Protein kinase-like (PK-like)"/>
    <property type="match status" value="1"/>
</dbReference>
<sequence>MSADDVMALPLAFGGQRLDWRDLPRAVRERIESLAGARVTAEMSATSGFSPGFCAVLELTDGRAVFVKAVSSDQNPHSPELARAEIRAARALPPHVPAPTLRWWDDDGDWVLLGFDAVHGRSPELPWRADDLALVLSALDDLAHCAPAPGHDLPRTEDLLADDFTGWRSMLQATPAQREVVAELVDEPGRWAVDHLEDLARWEQDALRVVAGDTLVHGDLRADNVMIEDGHQRVWLIDWPHASVGAPWIDLAFMLPSVALQGGAGDPAWLFARSAASQGVSVDDLRAALAGLAGYFAWSSGQPAPTGIPNLRAFQAAQAGATLRWLRDLS</sequence>
<comment type="caution">
    <text evidence="2">The sequence shown here is derived from an EMBL/GenBank/DDBJ whole genome shotgun (WGS) entry which is preliminary data.</text>
</comment>
<proteinExistence type="predicted"/>
<dbReference type="Pfam" id="PF01636">
    <property type="entry name" value="APH"/>
    <property type="match status" value="1"/>
</dbReference>
<feature type="domain" description="Aminoglycoside phosphotransferase" evidence="1">
    <location>
        <begin position="63"/>
        <end position="270"/>
    </location>
</feature>
<name>A0ABQ4DL21_9CELL</name>
<gene>
    <name evidence="2" type="ORF">Cph01nite_18130</name>
</gene>
<protein>
    <recommendedName>
        <fullName evidence="1">Aminoglycoside phosphotransferase domain-containing protein</fullName>
    </recommendedName>
</protein>
<dbReference type="Proteomes" id="UP000614741">
    <property type="component" value="Unassembled WGS sequence"/>
</dbReference>
<dbReference type="Gene3D" id="3.90.1200.10">
    <property type="match status" value="1"/>
</dbReference>
<organism evidence="2 3">
    <name type="scientific">Cellulomonas phragmiteti</name>
    <dbReference type="NCBI Taxonomy" id="478780"/>
    <lineage>
        <taxon>Bacteria</taxon>
        <taxon>Bacillati</taxon>
        <taxon>Actinomycetota</taxon>
        <taxon>Actinomycetes</taxon>
        <taxon>Micrococcales</taxon>
        <taxon>Cellulomonadaceae</taxon>
        <taxon>Cellulomonas</taxon>
    </lineage>
</organism>
<dbReference type="InterPro" id="IPR002575">
    <property type="entry name" value="Aminoglycoside_PTrfase"/>
</dbReference>
<accession>A0ABQ4DL21</accession>
<dbReference type="InterPro" id="IPR011009">
    <property type="entry name" value="Kinase-like_dom_sf"/>
</dbReference>
<evidence type="ECO:0000313" key="3">
    <source>
        <dbReference type="Proteomes" id="UP000614741"/>
    </source>
</evidence>
<keyword evidence="3" id="KW-1185">Reference proteome</keyword>
<reference evidence="2 3" key="1">
    <citation type="submission" date="2021-01" db="EMBL/GenBank/DDBJ databases">
        <title>Whole genome shotgun sequence of Cellulomonas phragmiteti NBRC 110785.</title>
        <authorList>
            <person name="Komaki H."/>
            <person name="Tamura T."/>
        </authorList>
    </citation>
    <scope>NUCLEOTIDE SEQUENCE [LARGE SCALE GENOMIC DNA]</scope>
    <source>
        <strain evidence="2 3">NBRC 110785</strain>
    </source>
</reference>